<name>A0A6S6WDZ3_9PLEO</name>
<dbReference type="PANTHER" id="PTHR33112:SF12">
    <property type="entry name" value="HETEROKARYON INCOMPATIBILITY DOMAIN-CONTAINING PROTEIN"/>
    <property type="match status" value="1"/>
</dbReference>
<evidence type="ECO:0000259" key="2">
    <source>
        <dbReference type="Pfam" id="PF06985"/>
    </source>
</evidence>
<dbReference type="Proteomes" id="UP000472372">
    <property type="component" value="Chromosome 10"/>
</dbReference>
<feature type="compositionally biased region" description="Polar residues" evidence="1">
    <location>
        <begin position="498"/>
        <end position="511"/>
    </location>
</feature>
<reference evidence="3" key="1">
    <citation type="submission" date="2021-02" db="EMBL/GenBank/DDBJ databases">
        <authorList>
            <person name="Syme A R."/>
            <person name="Syme A R."/>
            <person name="Moolhuijzen P."/>
        </authorList>
    </citation>
    <scope>NUCLEOTIDE SEQUENCE</scope>
    <source>
        <strain evidence="3">W1-1</strain>
    </source>
</reference>
<dbReference type="Pfam" id="PF06985">
    <property type="entry name" value="HET"/>
    <property type="match status" value="1"/>
</dbReference>
<evidence type="ECO:0000256" key="1">
    <source>
        <dbReference type="SAM" id="MobiDB-lite"/>
    </source>
</evidence>
<feature type="region of interest" description="Disordered" evidence="1">
    <location>
        <begin position="498"/>
        <end position="526"/>
    </location>
</feature>
<dbReference type="EMBL" id="HG992986">
    <property type="protein sequence ID" value="CAE7211312.1"/>
    <property type="molecule type" value="Genomic_DNA"/>
</dbReference>
<feature type="domain" description="Heterokaryon incompatibility" evidence="2">
    <location>
        <begin position="96"/>
        <end position="239"/>
    </location>
</feature>
<gene>
    <name evidence="3" type="ORF">PTTW11_10153</name>
</gene>
<accession>A0A6S6WDZ3</accession>
<dbReference type="PANTHER" id="PTHR33112">
    <property type="entry name" value="DOMAIN PROTEIN, PUTATIVE-RELATED"/>
    <property type="match status" value="1"/>
</dbReference>
<proteinExistence type="predicted"/>
<evidence type="ECO:0000313" key="3">
    <source>
        <dbReference type="EMBL" id="CAE7211312.1"/>
    </source>
</evidence>
<organism evidence="3 4">
    <name type="scientific">Pyrenophora teres f. teres</name>
    <dbReference type="NCBI Taxonomy" id="97479"/>
    <lineage>
        <taxon>Eukaryota</taxon>
        <taxon>Fungi</taxon>
        <taxon>Dikarya</taxon>
        <taxon>Ascomycota</taxon>
        <taxon>Pezizomycotina</taxon>
        <taxon>Dothideomycetes</taxon>
        <taxon>Pleosporomycetidae</taxon>
        <taxon>Pleosporales</taxon>
        <taxon>Pleosporineae</taxon>
        <taxon>Pleosporaceae</taxon>
        <taxon>Pyrenophora</taxon>
    </lineage>
</organism>
<evidence type="ECO:0000313" key="4">
    <source>
        <dbReference type="Proteomes" id="UP000472372"/>
    </source>
</evidence>
<protein>
    <submittedName>
        <fullName evidence="3">Heterokaryon incompatibility protein</fullName>
    </submittedName>
</protein>
<dbReference type="AlphaFoldDB" id="A0A6S6WDZ3"/>
<dbReference type="InterPro" id="IPR010730">
    <property type="entry name" value="HET"/>
</dbReference>
<sequence>MTVPYFYVLIRSPLGYTRAAIRPASKYPLKYPGFSRLLPQKPTFLDIPLIRHWLQKCELEHTGCSEISNLENATSQLIVIDVCRKCIVPAPNYCRYVALGYVWGNAVQLQLSTKNIHEISQDMSLFGTSIPQTIRDAMVLVESLGERYLWVDALCIISDDAKTKQESIANMDNIYAGSLLTIVASACASADEPLRGVSTARYCRQITRRISDLTLLAHLDPKELYETTIYRQRAWTFQEFHLASRTLIFAPNDLVYFSCNEASYTEDGPENGRIDAEDRLGISGPHIYGIRRRLDETNPWANYAWALWEFSRREITYEGDALNAFAGVLKRTGVGRCIEGLPITFFDLALTCEKENVEILSKELTWIDFYIFDLSVGEDHEQWLHGAVLLKKNNSGIEAHKTRFPSLPQTILPTSLHDLRATGRLKTSGTFIKVLQFWTVSVYFQILYNDHSWPYGIVIDSDDYDVGMIQIHGSESPPSVPAFEVAQEFIILSSSVSGFGKPSEQTNNTSQESEELSDSHPYLPARRRYPPNELGIRHISKNHKLKSHWFTSRPRYQVMMII</sequence>